<name>A0A452XF66_AEGTS</name>
<organism evidence="1 2">
    <name type="scientific">Aegilops tauschii subsp. strangulata</name>
    <name type="common">Goatgrass</name>
    <dbReference type="NCBI Taxonomy" id="200361"/>
    <lineage>
        <taxon>Eukaryota</taxon>
        <taxon>Viridiplantae</taxon>
        <taxon>Streptophyta</taxon>
        <taxon>Embryophyta</taxon>
        <taxon>Tracheophyta</taxon>
        <taxon>Spermatophyta</taxon>
        <taxon>Magnoliopsida</taxon>
        <taxon>Liliopsida</taxon>
        <taxon>Poales</taxon>
        <taxon>Poaceae</taxon>
        <taxon>BOP clade</taxon>
        <taxon>Pooideae</taxon>
        <taxon>Triticodae</taxon>
        <taxon>Triticeae</taxon>
        <taxon>Triticinae</taxon>
        <taxon>Aegilops</taxon>
    </lineage>
</organism>
<keyword evidence="2" id="KW-1185">Reference proteome</keyword>
<protein>
    <submittedName>
        <fullName evidence="1">Uncharacterized protein</fullName>
    </submittedName>
</protein>
<proteinExistence type="predicted"/>
<dbReference type="AlphaFoldDB" id="A0A452XF66"/>
<dbReference type="Gramene" id="AET0Gv20117600.1">
    <property type="protein sequence ID" value="AET0Gv20117600.1"/>
    <property type="gene ID" value="AET0Gv20117600"/>
</dbReference>
<dbReference type="Proteomes" id="UP000015105">
    <property type="component" value="Unassembled WGS sequence"/>
</dbReference>
<sequence>VNEMLLFNEAISKLGLVELPLRGRKYSWSNMQDNPLLEKLDWIFTSTAWMTAFPDTLAMP</sequence>
<accession>A0A452XF66</accession>
<reference evidence="2" key="2">
    <citation type="journal article" date="2017" name="Nat. Plants">
        <title>The Aegilops tauschii genome reveals multiple impacts of transposons.</title>
        <authorList>
            <person name="Zhao G."/>
            <person name="Zou C."/>
            <person name="Li K."/>
            <person name="Wang K."/>
            <person name="Li T."/>
            <person name="Gao L."/>
            <person name="Zhang X."/>
            <person name="Wang H."/>
            <person name="Yang Z."/>
            <person name="Liu X."/>
            <person name="Jiang W."/>
            <person name="Mao L."/>
            <person name="Kong X."/>
            <person name="Jiao Y."/>
            <person name="Jia J."/>
        </authorList>
    </citation>
    <scope>NUCLEOTIDE SEQUENCE [LARGE SCALE GENOMIC DNA]</scope>
    <source>
        <strain evidence="2">cv. AL8/78</strain>
    </source>
</reference>
<dbReference type="SUPFAM" id="SSF56219">
    <property type="entry name" value="DNase I-like"/>
    <property type="match status" value="1"/>
</dbReference>
<dbReference type="EnsemblPlants" id="AET0Gv20117600.1">
    <property type="protein sequence ID" value="AET0Gv20117600.1"/>
    <property type="gene ID" value="AET0Gv20117600"/>
</dbReference>
<dbReference type="InterPro" id="IPR036691">
    <property type="entry name" value="Endo/exonu/phosph_ase_sf"/>
</dbReference>
<evidence type="ECO:0000313" key="1">
    <source>
        <dbReference type="EnsemblPlants" id="AET0Gv20117600.1"/>
    </source>
</evidence>
<reference evidence="1" key="3">
    <citation type="submission" date="2019-03" db="UniProtKB">
        <authorList>
            <consortium name="EnsemblPlants"/>
        </authorList>
    </citation>
    <scope>IDENTIFICATION</scope>
</reference>
<reference evidence="2" key="1">
    <citation type="journal article" date="2014" name="Science">
        <title>Ancient hybridizations among the ancestral genomes of bread wheat.</title>
        <authorList>
            <consortium name="International Wheat Genome Sequencing Consortium,"/>
            <person name="Marcussen T."/>
            <person name="Sandve S.R."/>
            <person name="Heier L."/>
            <person name="Spannagl M."/>
            <person name="Pfeifer M."/>
            <person name="Jakobsen K.S."/>
            <person name="Wulff B.B."/>
            <person name="Steuernagel B."/>
            <person name="Mayer K.F."/>
            <person name="Olsen O.A."/>
        </authorList>
    </citation>
    <scope>NUCLEOTIDE SEQUENCE [LARGE SCALE GENOMIC DNA]</scope>
    <source>
        <strain evidence="2">cv. AL8/78</strain>
    </source>
</reference>
<evidence type="ECO:0000313" key="2">
    <source>
        <dbReference type="Proteomes" id="UP000015105"/>
    </source>
</evidence>